<dbReference type="EMBL" id="JARJCN010000184">
    <property type="protein sequence ID" value="KAJ7065094.1"/>
    <property type="molecule type" value="Genomic_DNA"/>
</dbReference>
<feature type="compositionally biased region" description="Pro residues" evidence="1">
    <location>
        <begin position="114"/>
        <end position="131"/>
    </location>
</feature>
<keyword evidence="2" id="KW-0472">Membrane</keyword>
<evidence type="ECO:0000313" key="3">
    <source>
        <dbReference type="EMBL" id="KAJ7065094.1"/>
    </source>
</evidence>
<keyword evidence="2" id="KW-1133">Transmembrane helix</keyword>
<name>A0AAD6XHG2_9AGAR</name>
<comment type="caution">
    <text evidence="3">The sequence shown here is derived from an EMBL/GenBank/DDBJ whole genome shotgun (WGS) entry which is preliminary data.</text>
</comment>
<feature type="region of interest" description="Disordered" evidence="1">
    <location>
        <begin position="84"/>
        <end position="134"/>
    </location>
</feature>
<proteinExistence type="predicted"/>
<gene>
    <name evidence="3" type="ORF">B0H15DRAFT_807739</name>
</gene>
<evidence type="ECO:0000256" key="2">
    <source>
        <dbReference type="SAM" id="Phobius"/>
    </source>
</evidence>
<sequence>MTDECKYDDYNYVRENDTVQTHAPTSIKSSVKLLEAGGRYHWNLCAFSSLVIFCLVVVVVPLPGLVKRPSGSRSPLTQVHRFTGSPGYYVGPPPPGPSPLGLSLLSAPLVTAPSPLPRPPQDPPRPSPLPKPLMGQLVPVTFEEAAGALGA</sequence>
<dbReference type="Proteomes" id="UP001222325">
    <property type="component" value="Unassembled WGS sequence"/>
</dbReference>
<protein>
    <submittedName>
        <fullName evidence="3">Uncharacterized protein</fullName>
    </submittedName>
</protein>
<evidence type="ECO:0000256" key="1">
    <source>
        <dbReference type="SAM" id="MobiDB-lite"/>
    </source>
</evidence>
<reference evidence="3" key="1">
    <citation type="submission" date="2023-03" db="EMBL/GenBank/DDBJ databases">
        <title>Massive genome expansion in bonnet fungi (Mycena s.s.) driven by repeated elements and novel gene families across ecological guilds.</title>
        <authorList>
            <consortium name="Lawrence Berkeley National Laboratory"/>
            <person name="Harder C.B."/>
            <person name="Miyauchi S."/>
            <person name="Viragh M."/>
            <person name="Kuo A."/>
            <person name="Thoen E."/>
            <person name="Andreopoulos B."/>
            <person name="Lu D."/>
            <person name="Skrede I."/>
            <person name="Drula E."/>
            <person name="Henrissat B."/>
            <person name="Morin E."/>
            <person name="Kohler A."/>
            <person name="Barry K."/>
            <person name="LaButti K."/>
            <person name="Morin E."/>
            <person name="Salamov A."/>
            <person name="Lipzen A."/>
            <person name="Mereny Z."/>
            <person name="Hegedus B."/>
            <person name="Baldrian P."/>
            <person name="Stursova M."/>
            <person name="Weitz H."/>
            <person name="Taylor A."/>
            <person name="Grigoriev I.V."/>
            <person name="Nagy L.G."/>
            <person name="Martin F."/>
            <person name="Kauserud H."/>
        </authorList>
    </citation>
    <scope>NUCLEOTIDE SEQUENCE</scope>
    <source>
        <strain evidence="3">CBHHK173m</strain>
    </source>
</reference>
<organism evidence="3 4">
    <name type="scientific">Mycena belliarum</name>
    <dbReference type="NCBI Taxonomy" id="1033014"/>
    <lineage>
        <taxon>Eukaryota</taxon>
        <taxon>Fungi</taxon>
        <taxon>Dikarya</taxon>
        <taxon>Basidiomycota</taxon>
        <taxon>Agaricomycotina</taxon>
        <taxon>Agaricomycetes</taxon>
        <taxon>Agaricomycetidae</taxon>
        <taxon>Agaricales</taxon>
        <taxon>Marasmiineae</taxon>
        <taxon>Mycenaceae</taxon>
        <taxon>Mycena</taxon>
    </lineage>
</organism>
<feature type="compositionally biased region" description="Low complexity" evidence="1">
    <location>
        <begin position="99"/>
        <end position="110"/>
    </location>
</feature>
<dbReference type="AlphaFoldDB" id="A0AAD6XHG2"/>
<keyword evidence="4" id="KW-1185">Reference proteome</keyword>
<feature type="transmembrane region" description="Helical" evidence="2">
    <location>
        <begin position="40"/>
        <end position="66"/>
    </location>
</feature>
<evidence type="ECO:0000313" key="4">
    <source>
        <dbReference type="Proteomes" id="UP001222325"/>
    </source>
</evidence>
<keyword evidence="2" id="KW-0812">Transmembrane</keyword>
<accession>A0AAD6XHG2</accession>